<feature type="non-terminal residue" evidence="2">
    <location>
        <position position="203"/>
    </location>
</feature>
<dbReference type="Proteomes" id="UP000595140">
    <property type="component" value="Unassembled WGS sequence"/>
</dbReference>
<sequence length="203" mass="22626">MLISIGQLDDQGYNVHFGAGQWKVVKRSMVIAKGKKQGTLYMAETTAGDANTVANGLSLSKLWNQRLGHMSEKGMKMLVAKGKLPDLKKVESEFCEPCVYGKKKRVSFAKTGRVPKAQKLELIHSDVFGPTRVESLGGSRFYVTFIDDATHKVKCLKSDNGGEYISTEFMDYCAERGIRMIKTVPRTPQQNGVAERMNRTLNE</sequence>
<name>A0A484MBK7_9ASTE</name>
<dbReference type="PANTHER" id="PTHR42648">
    <property type="entry name" value="TRANSPOSASE, PUTATIVE-RELATED"/>
    <property type="match status" value="1"/>
</dbReference>
<evidence type="ECO:0000313" key="3">
    <source>
        <dbReference type="Proteomes" id="UP000595140"/>
    </source>
</evidence>
<organism evidence="2 3">
    <name type="scientific">Cuscuta campestris</name>
    <dbReference type="NCBI Taxonomy" id="132261"/>
    <lineage>
        <taxon>Eukaryota</taxon>
        <taxon>Viridiplantae</taxon>
        <taxon>Streptophyta</taxon>
        <taxon>Embryophyta</taxon>
        <taxon>Tracheophyta</taxon>
        <taxon>Spermatophyta</taxon>
        <taxon>Magnoliopsida</taxon>
        <taxon>eudicotyledons</taxon>
        <taxon>Gunneridae</taxon>
        <taxon>Pentapetalae</taxon>
        <taxon>asterids</taxon>
        <taxon>lamiids</taxon>
        <taxon>Solanales</taxon>
        <taxon>Convolvulaceae</taxon>
        <taxon>Cuscuteae</taxon>
        <taxon>Cuscuta</taxon>
        <taxon>Cuscuta subgen. Grammica</taxon>
        <taxon>Cuscuta sect. Cleistogrammica</taxon>
    </lineage>
</organism>
<dbReference type="SUPFAM" id="SSF53098">
    <property type="entry name" value="Ribonuclease H-like"/>
    <property type="match status" value="1"/>
</dbReference>
<dbReference type="PANTHER" id="PTHR42648:SF28">
    <property type="entry name" value="TRANSPOSON-ENCODED PROTEIN WITH RIBONUCLEASE H-LIKE AND RETROVIRUS ZINC FINGER-LIKE DOMAINS"/>
    <property type="match status" value="1"/>
</dbReference>
<proteinExistence type="predicted"/>
<dbReference type="InterPro" id="IPR039537">
    <property type="entry name" value="Retrotran_Ty1/copia-like"/>
</dbReference>
<protein>
    <recommendedName>
        <fullName evidence="1">Integrase catalytic domain-containing protein</fullName>
    </recommendedName>
</protein>
<gene>
    <name evidence="2" type="ORF">CCAM_LOCUS27936</name>
</gene>
<evidence type="ECO:0000313" key="2">
    <source>
        <dbReference type="EMBL" id="VFQ86160.1"/>
    </source>
</evidence>
<dbReference type="EMBL" id="OOIL02003129">
    <property type="protein sequence ID" value="VFQ86160.1"/>
    <property type="molecule type" value="Genomic_DNA"/>
</dbReference>
<feature type="domain" description="Integrase catalytic" evidence="1">
    <location>
        <begin position="156"/>
        <end position="203"/>
    </location>
</feature>
<dbReference type="GO" id="GO:0015074">
    <property type="term" value="P:DNA integration"/>
    <property type="evidence" value="ECO:0007669"/>
    <property type="project" value="InterPro"/>
</dbReference>
<dbReference type="Gene3D" id="3.30.420.10">
    <property type="entry name" value="Ribonuclease H-like superfamily/Ribonuclease H"/>
    <property type="match status" value="1"/>
</dbReference>
<evidence type="ECO:0000259" key="1">
    <source>
        <dbReference type="PROSITE" id="PS50994"/>
    </source>
</evidence>
<dbReference type="PROSITE" id="PS50994">
    <property type="entry name" value="INTEGRASE"/>
    <property type="match status" value="1"/>
</dbReference>
<dbReference type="InterPro" id="IPR025724">
    <property type="entry name" value="GAG-pre-integrase_dom"/>
</dbReference>
<dbReference type="InterPro" id="IPR012337">
    <property type="entry name" value="RNaseH-like_sf"/>
</dbReference>
<dbReference type="InterPro" id="IPR001584">
    <property type="entry name" value="Integrase_cat-core"/>
</dbReference>
<accession>A0A484MBK7</accession>
<dbReference type="AlphaFoldDB" id="A0A484MBK7"/>
<keyword evidence="3" id="KW-1185">Reference proteome</keyword>
<dbReference type="InterPro" id="IPR036397">
    <property type="entry name" value="RNaseH_sf"/>
</dbReference>
<dbReference type="Pfam" id="PF13976">
    <property type="entry name" value="gag_pre-integrs"/>
    <property type="match status" value="1"/>
</dbReference>
<reference evidence="2 3" key="1">
    <citation type="submission" date="2018-04" db="EMBL/GenBank/DDBJ databases">
        <authorList>
            <person name="Vogel A."/>
        </authorList>
    </citation>
    <scope>NUCLEOTIDE SEQUENCE [LARGE SCALE GENOMIC DNA]</scope>
</reference>
<dbReference type="GO" id="GO:0003676">
    <property type="term" value="F:nucleic acid binding"/>
    <property type="evidence" value="ECO:0007669"/>
    <property type="project" value="InterPro"/>
</dbReference>
<dbReference type="OrthoDB" id="1727805at2759"/>